<dbReference type="SUPFAM" id="SSF144217">
    <property type="entry name" value="CSL zinc finger"/>
    <property type="match status" value="1"/>
</dbReference>
<dbReference type="EMBL" id="HBUF01275204">
    <property type="protein sequence ID" value="CAG6686191.1"/>
    <property type="molecule type" value="Transcribed_RNA"/>
</dbReference>
<evidence type="ECO:0000256" key="1">
    <source>
        <dbReference type="ARBA" id="ARBA00006169"/>
    </source>
</evidence>
<keyword evidence="3" id="KW-0862">Zinc</keyword>
<name>A0A8D8QSH8_9HEMI</name>
<dbReference type="CDD" id="cd06257">
    <property type="entry name" value="DnaJ"/>
    <property type="match status" value="1"/>
</dbReference>
<evidence type="ECO:0000256" key="4">
    <source>
        <dbReference type="ARBA" id="ARBA00023004"/>
    </source>
</evidence>
<evidence type="ECO:0000259" key="6">
    <source>
        <dbReference type="PROSITE" id="PS51074"/>
    </source>
</evidence>
<evidence type="ECO:0000256" key="3">
    <source>
        <dbReference type="ARBA" id="ARBA00022833"/>
    </source>
</evidence>
<dbReference type="Pfam" id="PF00226">
    <property type="entry name" value="DnaJ"/>
    <property type="match status" value="1"/>
</dbReference>
<dbReference type="PRINTS" id="PR00625">
    <property type="entry name" value="JDOMAIN"/>
</dbReference>
<proteinExistence type="inferred from homology"/>
<feature type="domain" description="J" evidence="5">
    <location>
        <begin position="2"/>
        <end position="64"/>
    </location>
</feature>
<comment type="similarity">
    <text evidence="1">Belongs to the DPH4 family.</text>
</comment>
<dbReference type="Pfam" id="PF05207">
    <property type="entry name" value="Zn_ribbon_CSL"/>
    <property type="match status" value="1"/>
</dbReference>
<dbReference type="InterPro" id="IPR007872">
    <property type="entry name" value="DPH_MB_dom"/>
</dbReference>
<sequence>MNYFEILNCDVNSTTEEIKENYRNLILKFHPDKGHEDQEMFVKINEAWTVLKDEKQRKLYESQLLSNEKSHLNVYKCVCLEDMQKNGDGFSCPCRCGSEFCISEEDTQVNDVNDGNLFISCDTCSLLLEIIPSRC</sequence>
<dbReference type="InterPro" id="IPR036869">
    <property type="entry name" value="J_dom_sf"/>
</dbReference>
<dbReference type="SMART" id="SM00271">
    <property type="entry name" value="DnaJ"/>
    <property type="match status" value="1"/>
</dbReference>
<dbReference type="PANTHER" id="PTHR45255">
    <property type="entry name" value="DNAJ HOMOLOG SUBFAMILY C MEMBER 24"/>
    <property type="match status" value="1"/>
</dbReference>
<protein>
    <submittedName>
        <fullName evidence="7">DnaJ homolog subfamily C member 24</fullName>
    </submittedName>
</protein>
<dbReference type="GO" id="GO:0001671">
    <property type="term" value="F:ATPase activator activity"/>
    <property type="evidence" value="ECO:0007669"/>
    <property type="project" value="TreeGrafter"/>
</dbReference>
<dbReference type="PROSITE" id="PS50076">
    <property type="entry name" value="DNAJ_2"/>
    <property type="match status" value="1"/>
</dbReference>
<reference evidence="7" key="1">
    <citation type="submission" date="2021-05" db="EMBL/GenBank/DDBJ databases">
        <authorList>
            <person name="Alioto T."/>
            <person name="Alioto T."/>
            <person name="Gomez Garrido J."/>
        </authorList>
    </citation>
    <scope>NUCLEOTIDE SEQUENCE</scope>
</reference>
<dbReference type="PANTHER" id="PTHR45255:SF1">
    <property type="entry name" value="DNAJ HOMOLOG SUBFAMILY C MEMBER 24"/>
    <property type="match status" value="1"/>
</dbReference>
<keyword evidence="4" id="KW-0408">Iron</keyword>
<dbReference type="AlphaFoldDB" id="A0A8D8QSH8"/>
<dbReference type="EMBL" id="HBUF01096193">
    <property type="protein sequence ID" value="CAG6636877.1"/>
    <property type="molecule type" value="Transcribed_RNA"/>
</dbReference>
<dbReference type="GO" id="GO:0008198">
    <property type="term" value="F:ferrous iron binding"/>
    <property type="evidence" value="ECO:0007669"/>
    <property type="project" value="TreeGrafter"/>
</dbReference>
<dbReference type="Gene3D" id="3.10.660.10">
    <property type="entry name" value="DPH Zinc finger"/>
    <property type="match status" value="1"/>
</dbReference>
<accession>A0A8D8QSH8</accession>
<dbReference type="InterPro" id="IPR001623">
    <property type="entry name" value="DnaJ_domain"/>
</dbReference>
<keyword evidence="2" id="KW-0479">Metal-binding</keyword>
<evidence type="ECO:0000256" key="2">
    <source>
        <dbReference type="ARBA" id="ARBA00022723"/>
    </source>
</evidence>
<dbReference type="PROSITE" id="PS51074">
    <property type="entry name" value="DPH_MB"/>
    <property type="match status" value="1"/>
</dbReference>
<feature type="domain" description="DPH-type MB" evidence="6">
    <location>
        <begin position="66"/>
        <end position="133"/>
    </location>
</feature>
<dbReference type="EMBL" id="HBUF01351744">
    <property type="protein sequence ID" value="CAG6714405.1"/>
    <property type="molecule type" value="Transcribed_RNA"/>
</dbReference>
<dbReference type="SUPFAM" id="SSF46565">
    <property type="entry name" value="Chaperone J-domain"/>
    <property type="match status" value="1"/>
</dbReference>
<organism evidence="7">
    <name type="scientific">Cacopsylla melanoneura</name>
    <dbReference type="NCBI Taxonomy" id="428564"/>
    <lineage>
        <taxon>Eukaryota</taxon>
        <taxon>Metazoa</taxon>
        <taxon>Ecdysozoa</taxon>
        <taxon>Arthropoda</taxon>
        <taxon>Hexapoda</taxon>
        <taxon>Insecta</taxon>
        <taxon>Pterygota</taxon>
        <taxon>Neoptera</taxon>
        <taxon>Paraneoptera</taxon>
        <taxon>Hemiptera</taxon>
        <taxon>Sternorrhyncha</taxon>
        <taxon>Psylloidea</taxon>
        <taxon>Psyllidae</taxon>
        <taxon>Psyllinae</taxon>
        <taxon>Cacopsylla</taxon>
    </lineage>
</organism>
<dbReference type="InterPro" id="IPR036671">
    <property type="entry name" value="DPH_MB_sf"/>
</dbReference>
<evidence type="ECO:0000313" key="7">
    <source>
        <dbReference type="EMBL" id="CAG6636877.1"/>
    </source>
</evidence>
<evidence type="ECO:0000259" key="5">
    <source>
        <dbReference type="PROSITE" id="PS50076"/>
    </source>
</evidence>
<dbReference type="Gene3D" id="1.10.287.110">
    <property type="entry name" value="DnaJ domain"/>
    <property type="match status" value="1"/>
</dbReference>